<dbReference type="EMBL" id="CP029543">
    <property type="protein sequence ID" value="AWV47861.1"/>
    <property type="molecule type" value="Genomic_DNA"/>
</dbReference>
<dbReference type="Proteomes" id="UP000249682">
    <property type="component" value="Chromosome"/>
</dbReference>
<evidence type="ECO:0000313" key="2">
    <source>
        <dbReference type="EMBL" id="AWV47861.1"/>
    </source>
</evidence>
<proteinExistence type="predicted"/>
<reference evidence="2 3" key="1">
    <citation type="submission" date="2018-05" db="EMBL/GenBank/DDBJ databases">
        <title>Evolution of small genomes with special reference to Mycobacterium leprae.</title>
        <authorList>
            <person name="Mohanty P.S."/>
            <person name="Bansal A.K."/>
            <person name="Gupta U.D."/>
            <person name="Naaz F."/>
            <person name="Dwivedi V.D."/>
            <person name="Singh H."/>
            <person name="Gupta G."/>
            <person name="Sharma S."/>
            <person name="Arora M."/>
        </authorList>
    </citation>
    <scope>NUCLEOTIDE SEQUENCE [LARGE SCALE GENOMIC DNA]</scope>
    <source>
        <strain evidence="2 3">MRHRU-235-G</strain>
    </source>
</reference>
<feature type="region of interest" description="Disordered" evidence="1">
    <location>
        <begin position="54"/>
        <end position="73"/>
    </location>
</feature>
<organism evidence="2 3">
    <name type="scientific">Mycobacterium leprae</name>
    <dbReference type="NCBI Taxonomy" id="1769"/>
    <lineage>
        <taxon>Bacteria</taxon>
        <taxon>Bacillati</taxon>
        <taxon>Actinomycetota</taxon>
        <taxon>Actinomycetes</taxon>
        <taxon>Mycobacteriales</taxon>
        <taxon>Mycobacteriaceae</taxon>
        <taxon>Mycobacterium</taxon>
    </lineage>
</organism>
<sequence length="73" mass="7913">MAGLVPGQCATLERLVKFSRGHLVNMDTHTHTSVDRQIVLGDSAGEISVMFHPRRGGADIQSDPLSRVTSKAR</sequence>
<name>A0AAD0KW89_MYCLR</name>
<protein>
    <submittedName>
        <fullName evidence="2">Uncharacterized protein</fullName>
    </submittedName>
</protein>
<evidence type="ECO:0000313" key="3">
    <source>
        <dbReference type="Proteomes" id="UP000249682"/>
    </source>
</evidence>
<accession>A0AAD0KW89</accession>
<feature type="compositionally biased region" description="Polar residues" evidence="1">
    <location>
        <begin position="63"/>
        <end position="73"/>
    </location>
</feature>
<dbReference type="AlphaFoldDB" id="A0AAD0KW89"/>
<gene>
    <name evidence="2" type="ORF">DIJ64_06655</name>
</gene>
<evidence type="ECO:0000256" key="1">
    <source>
        <dbReference type="SAM" id="MobiDB-lite"/>
    </source>
</evidence>